<dbReference type="Gene3D" id="1.10.357.10">
    <property type="entry name" value="Tetracycline Repressor, domain 2"/>
    <property type="match status" value="1"/>
</dbReference>
<evidence type="ECO:0000256" key="1">
    <source>
        <dbReference type="ARBA" id="ARBA00023015"/>
    </source>
</evidence>
<evidence type="ECO:0000313" key="7">
    <source>
        <dbReference type="Proteomes" id="UP000832034"/>
    </source>
</evidence>
<dbReference type="InterPro" id="IPR001647">
    <property type="entry name" value="HTH_TetR"/>
</dbReference>
<organism evidence="6 7">
    <name type="scientific">Vitreoscilla stercoraria</name>
    <dbReference type="NCBI Taxonomy" id="61"/>
    <lineage>
        <taxon>Bacteria</taxon>
        <taxon>Pseudomonadati</taxon>
        <taxon>Pseudomonadota</taxon>
        <taxon>Betaproteobacteria</taxon>
        <taxon>Neisseriales</taxon>
        <taxon>Neisseriaceae</taxon>
        <taxon>Vitreoscilla</taxon>
    </lineage>
</organism>
<keyword evidence="2 4" id="KW-0238">DNA-binding</keyword>
<dbReference type="SUPFAM" id="SSF46689">
    <property type="entry name" value="Homeodomain-like"/>
    <property type="match status" value="1"/>
</dbReference>
<evidence type="ECO:0000313" key="6">
    <source>
        <dbReference type="EMBL" id="UOO91352.1"/>
    </source>
</evidence>
<dbReference type="InterPro" id="IPR011075">
    <property type="entry name" value="TetR_C"/>
</dbReference>
<keyword evidence="3" id="KW-0804">Transcription</keyword>
<dbReference type="RefSeq" id="WP_019959455.1">
    <property type="nucleotide sequence ID" value="NZ_CP091512.1"/>
</dbReference>
<dbReference type="SUPFAM" id="SSF48498">
    <property type="entry name" value="Tetracyclin repressor-like, C-terminal domain"/>
    <property type="match status" value="1"/>
</dbReference>
<dbReference type="PROSITE" id="PS50977">
    <property type="entry name" value="HTH_TETR_2"/>
    <property type="match status" value="1"/>
</dbReference>
<proteinExistence type="predicted"/>
<dbReference type="Pfam" id="PF16859">
    <property type="entry name" value="TetR_C_11"/>
    <property type="match status" value="1"/>
</dbReference>
<dbReference type="PANTHER" id="PTHR30055">
    <property type="entry name" value="HTH-TYPE TRANSCRIPTIONAL REGULATOR RUTR"/>
    <property type="match status" value="1"/>
</dbReference>
<protein>
    <submittedName>
        <fullName evidence="6">TetR/AcrR family transcriptional regulator</fullName>
    </submittedName>
</protein>
<keyword evidence="7" id="KW-1185">Reference proteome</keyword>
<evidence type="ECO:0000256" key="2">
    <source>
        <dbReference type="ARBA" id="ARBA00023125"/>
    </source>
</evidence>
<dbReference type="EMBL" id="CP091512">
    <property type="protein sequence ID" value="UOO91352.1"/>
    <property type="molecule type" value="Genomic_DNA"/>
</dbReference>
<dbReference type="PRINTS" id="PR00455">
    <property type="entry name" value="HTHTETR"/>
</dbReference>
<dbReference type="InterPro" id="IPR050109">
    <property type="entry name" value="HTH-type_TetR-like_transc_reg"/>
</dbReference>
<dbReference type="Pfam" id="PF00440">
    <property type="entry name" value="TetR_N"/>
    <property type="match status" value="1"/>
</dbReference>
<gene>
    <name evidence="6" type="ORF">LVJ81_06640</name>
</gene>
<evidence type="ECO:0000256" key="3">
    <source>
        <dbReference type="ARBA" id="ARBA00023163"/>
    </source>
</evidence>
<sequence>MKKRGLSVEKTAETRQKIILAALDSFIELGFANSKVAAIASAAGLGKGTIYSYFDTKDALFEGVIDYLIEETLDPIQSVDLPDNQTVADFIVEKMVASVSNIESSGRAHMARLILSEGNQFPHLTDLYRQKIYTPWNQEIQKLLQIAIDRQELPSSIDTAATALLINAPIWMVMVHNGVLVRDEPMDLMVLFVENVRLIFKC</sequence>
<keyword evidence="1" id="KW-0805">Transcription regulation</keyword>
<reference evidence="6" key="1">
    <citation type="submission" date="2021-12" db="EMBL/GenBank/DDBJ databases">
        <authorList>
            <person name="Veyrier F.J."/>
        </authorList>
    </citation>
    <scope>NUCLEOTIDE SEQUENCE</scope>
    <source>
        <strain evidence="6">SAG 1488-6</strain>
    </source>
</reference>
<dbReference type="InterPro" id="IPR036271">
    <property type="entry name" value="Tet_transcr_reg_TetR-rel_C_sf"/>
</dbReference>
<reference evidence="6" key="2">
    <citation type="journal article" date="2022" name="Res Sq">
        <title>Evolution of multicellular longitudinally dividing oral cavity symbionts (Neisseriaceae).</title>
        <authorList>
            <person name="Nyongesa S."/>
            <person name="Weber P."/>
            <person name="Bernet E."/>
            <person name="Pullido F."/>
            <person name="Nieckarz M."/>
            <person name="Delaby M."/>
            <person name="Nieves C."/>
            <person name="Viehboeck T."/>
            <person name="Krause N."/>
            <person name="Rivera-Millot A."/>
            <person name="Nakamura A."/>
            <person name="Vischer N."/>
            <person name="VanNieuwenhze M."/>
            <person name="Brun Y."/>
            <person name="Cava F."/>
            <person name="Bulgheresi S."/>
            <person name="Veyrier F."/>
        </authorList>
    </citation>
    <scope>NUCLEOTIDE SEQUENCE</scope>
    <source>
        <strain evidence="6">SAG 1488-6</strain>
    </source>
</reference>
<name>A0ABY4E7B7_VITST</name>
<evidence type="ECO:0000259" key="5">
    <source>
        <dbReference type="PROSITE" id="PS50977"/>
    </source>
</evidence>
<dbReference type="InterPro" id="IPR009057">
    <property type="entry name" value="Homeodomain-like_sf"/>
</dbReference>
<feature type="DNA-binding region" description="H-T-H motif" evidence="4">
    <location>
        <begin position="35"/>
        <end position="54"/>
    </location>
</feature>
<evidence type="ECO:0000256" key="4">
    <source>
        <dbReference type="PROSITE-ProRule" id="PRU00335"/>
    </source>
</evidence>
<dbReference type="Proteomes" id="UP000832034">
    <property type="component" value="Chromosome"/>
</dbReference>
<feature type="domain" description="HTH tetR-type" evidence="5">
    <location>
        <begin position="12"/>
        <end position="72"/>
    </location>
</feature>
<accession>A0ABY4E7B7</accession>
<dbReference type="PANTHER" id="PTHR30055:SF223">
    <property type="entry name" value="HTH-TYPE TRANSCRIPTIONAL REGULATOR UIDR"/>
    <property type="match status" value="1"/>
</dbReference>